<evidence type="ECO:0000313" key="7">
    <source>
        <dbReference type="EMBL" id="RKP25329.1"/>
    </source>
</evidence>
<accession>A0A4V1J1K0</accession>
<keyword evidence="3" id="KW-0315">Glutamine amidotransferase</keyword>
<evidence type="ECO:0000256" key="1">
    <source>
        <dbReference type="ARBA" id="ARBA00022605"/>
    </source>
</evidence>
<feature type="domain" description="Asparagine synthetase" evidence="5">
    <location>
        <begin position="172"/>
        <end position="242"/>
    </location>
</feature>
<keyword evidence="4" id="KW-0732">Signal</keyword>
<reference evidence="7" key="2">
    <citation type="submission" date="2018-07" db="EMBL/GenBank/DDBJ databases">
        <title>Leveraging single-cell genomics to expand the Fungal Tree of Life.</title>
        <authorList>
            <consortium name="DOE Joint Genome Institute"/>
            <person name="Ahrendt S.R."/>
            <person name="Quandt C.A."/>
            <person name="Ciobanu D."/>
            <person name="Clum A."/>
            <person name="Salamov A."/>
            <person name="Andreopoulos B."/>
            <person name="Cheng J.-F."/>
            <person name="Woyke T."/>
            <person name="Pelin A."/>
            <person name="Henrissat B."/>
            <person name="Reynolds N."/>
            <person name="Benny G.L."/>
            <person name="Smith M.E."/>
            <person name="James T.Y."/>
            <person name="Grigoriev I.V."/>
        </authorList>
    </citation>
    <scope>NUCLEOTIDE SEQUENCE</scope>
    <source>
        <strain evidence="7">Benny S71-1</strain>
    </source>
</reference>
<dbReference type="GO" id="GO:0006529">
    <property type="term" value="P:asparagine biosynthetic process"/>
    <property type="evidence" value="ECO:0007669"/>
    <property type="project" value="UniProtKB-KW"/>
</dbReference>
<dbReference type="SUPFAM" id="SSF52402">
    <property type="entry name" value="Adenine nucleotide alpha hydrolases-like"/>
    <property type="match status" value="1"/>
</dbReference>
<dbReference type="CDD" id="cd01991">
    <property type="entry name" value="Asn_synthase_B_C"/>
    <property type="match status" value="1"/>
</dbReference>
<dbReference type="AlphaFoldDB" id="A0A4V1J1K0"/>
<keyword evidence="1" id="KW-0028">Amino-acid biosynthesis</keyword>
<dbReference type="Pfam" id="PF00733">
    <property type="entry name" value="Asn_synthase"/>
    <property type="match status" value="2"/>
</dbReference>
<evidence type="ECO:0000256" key="3">
    <source>
        <dbReference type="ARBA" id="ARBA00022962"/>
    </source>
</evidence>
<organism evidence="7 8">
    <name type="scientific">Syncephalis pseudoplumigaleata</name>
    <dbReference type="NCBI Taxonomy" id="1712513"/>
    <lineage>
        <taxon>Eukaryota</taxon>
        <taxon>Fungi</taxon>
        <taxon>Fungi incertae sedis</taxon>
        <taxon>Zoopagomycota</taxon>
        <taxon>Zoopagomycotina</taxon>
        <taxon>Zoopagomycetes</taxon>
        <taxon>Zoopagales</taxon>
        <taxon>Piptocephalidaceae</taxon>
        <taxon>Syncephalis</taxon>
    </lineage>
</organism>
<proteinExistence type="predicted"/>
<dbReference type="PANTHER" id="PTHR45937">
    <property type="entry name" value="ASPARAGINE SYNTHETASE DOMAIN-CONTAINING PROTEIN 1"/>
    <property type="match status" value="1"/>
</dbReference>
<dbReference type="GO" id="GO:0004066">
    <property type="term" value="F:asparagine synthase (glutamine-hydrolyzing) activity"/>
    <property type="evidence" value="ECO:0007669"/>
    <property type="project" value="InterPro"/>
</dbReference>
<protein>
    <submittedName>
        <fullName evidence="7">Asparagine synthase</fullName>
    </submittedName>
</protein>
<feature type="signal peptide" evidence="4">
    <location>
        <begin position="1"/>
        <end position="20"/>
    </location>
</feature>
<evidence type="ECO:0000256" key="2">
    <source>
        <dbReference type="ARBA" id="ARBA00022888"/>
    </source>
</evidence>
<feature type="non-terminal residue" evidence="7">
    <location>
        <position position="1"/>
    </location>
</feature>
<dbReference type="EMBL" id="KZ990081">
    <property type="protein sequence ID" value="RKP24693.1"/>
    <property type="molecule type" value="Genomic_DNA"/>
</dbReference>
<sequence length="278" mass="30492">SRLGILFSGGLDCMCLAVLASKHLPPDEPIDLINVAFENPRALSSGGVVAAYDVPDRKTGRCGLAELQRLAPDRCWQFVEVNVPYADACAAKTHIMQLMAPANTLMDMSIAMALWFAAGGKGSRAMDSATSAEPYESACPVLLSGLGADELFAGYTRHREAWRRHGWPGLIDEVQLDLDRISSRNLGRDDRIISDRAREVRFPFLDERVVGFACQLPIHVKTDPRLPRGVGEKLLLRAMAACQLGLSDTSTRWKRAIQFGARTAKMESGKERGTHRAT</sequence>
<evidence type="ECO:0000259" key="5">
    <source>
        <dbReference type="Pfam" id="PF00733"/>
    </source>
</evidence>
<dbReference type="InterPro" id="IPR051857">
    <property type="entry name" value="Asn_synthetase_domain"/>
</dbReference>
<evidence type="ECO:0000313" key="8">
    <source>
        <dbReference type="Proteomes" id="UP000278143"/>
    </source>
</evidence>
<keyword evidence="8" id="KW-1185">Reference proteome</keyword>
<feature type="domain" description="Asparagine synthetase" evidence="5">
    <location>
        <begin position="137"/>
        <end position="167"/>
    </location>
</feature>
<keyword evidence="2" id="KW-0061">Asparagine biosynthesis</keyword>
<dbReference type="InterPro" id="IPR014729">
    <property type="entry name" value="Rossmann-like_a/b/a_fold"/>
</dbReference>
<dbReference type="EMBL" id="KZ989793">
    <property type="protein sequence ID" value="RKP25329.1"/>
    <property type="molecule type" value="Genomic_DNA"/>
</dbReference>
<dbReference type="PANTHER" id="PTHR45937:SF1">
    <property type="entry name" value="ASPARAGINE SYNTHETASE DOMAIN-CONTAINING PROTEIN 1"/>
    <property type="match status" value="1"/>
</dbReference>
<reference evidence="8" key="1">
    <citation type="journal article" date="2018" name="Nat. Microbiol.">
        <title>Leveraging single-cell genomics to expand the fungal tree of life.</title>
        <authorList>
            <person name="Ahrendt S.R."/>
            <person name="Quandt C.A."/>
            <person name="Ciobanu D."/>
            <person name="Clum A."/>
            <person name="Salamov A."/>
            <person name="Andreopoulos B."/>
            <person name="Cheng J.F."/>
            <person name="Woyke T."/>
            <person name="Pelin A."/>
            <person name="Henrissat B."/>
            <person name="Reynolds N.K."/>
            <person name="Benny G.L."/>
            <person name="Smith M.E."/>
            <person name="James T.Y."/>
            <person name="Grigoriev I.V."/>
        </authorList>
    </citation>
    <scope>NUCLEOTIDE SEQUENCE [LARGE SCALE GENOMIC DNA]</scope>
    <source>
        <strain evidence="8">Benny S71-1</strain>
    </source>
</reference>
<gene>
    <name evidence="7" type="ORF">SYNPS1DRAFT_15810</name>
    <name evidence="6" type="ORF">SYNPS1DRAFT_16802</name>
</gene>
<evidence type="ECO:0000313" key="6">
    <source>
        <dbReference type="EMBL" id="RKP24693.1"/>
    </source>
</evidence>
<feature type="chain" id="PRO_5036125107" evidence="4">
    <location>
        <begin position="21"/>
        <end position="278"/>
    </location>
</feature>
<dbReference type="Proteomes" id="UP000278143">
    <property type="component" value="Unassembled WGS sequence"/>
</dbReference>
<dbReference type="Gene3D" id="3.40.50.620">
    <property type="entry name" value="HUPs"/>
    <property type="match status" value="1"/>
</dbReference>
<name>A0A4V1J1K0_9FUNG</name>
<dbReference type="InterPro" id="IPR001962">
    <property type="entry name" value="Asn_synthase"/>
</dbReference>
<evidence type="ECO:0000256" key="4">
    <source>
        <dbReference type="SAM" id="SignalP"/>
    </source>
</evidence>
<dbReference type="OrthoDB" id="10252281at2759"/>